<dbReference type="PROSITE" id="PS01043">
    <property type="entry name" value="TRANSPOSASE_IS30"/>
    <property type="match status" value="1"/>
</dbReference>
<sequence length="344" mass="40341">MTQTKHTTQIHYRQLQADERGEIQALYEQKKSEHEIARCLHRSPSTISRELKRGTVRQRDANYQYYTRYFADSGQINYQKHRANCHAKSLLSRCWLFFAMLVKALKQRPRIHSVDSFVHAFRQDHPGLRVPSTPTVYRYIDCGQLELKNTDLPEKLRRHIKKPGHHHVRLNQKRLGTSIEQRPAAVQKRQVFGDWEGDLVKGKRVASEPAILTLTERYSRYEIMVKLPDYQANTCRRALQRTINHYGATAFNSITFDNGSEFAKLNQIRGTQIYFAHPYAPWERGTNENHNGLIREFVPKGQSLHRYSAEQLHQVQVALNHRPRRILDYATPAKIFSSYDTLYD</sequence>
<accession>J9W590</accession>
<dbReference type="Gene3D" id="1.10.10.60">
    <property type="entry name" value="Homeodomain-like"/>
    <property type="match status" value="1"/>
</dbReference>
<gene>
    <name evidence="7" type="ORF">LBUCD034_p0011</name>
    <name evidence="8" type="ORF">LBUCD034_p0045</name>
    <name evidence="9" type="ORF">LBUCD034_p0052</name>
</gene>
<name>J9W590_LENBU</name>
<dbReference type="KEGG" id="lbn:LBUCD034_p0045"/>
<keyword evidence="5" id="KW-0233">DNA recombination</keyword>
<comment type="function">
    <text evidence="1">Required for the transposition of the insertion element.</text>
</comment>
<dbReference type="EMBL" id="CP003044">
    <property type="protein sequence ID" value="AFS01479.1"/>
    <property type="molecule type" value="Genomic_DNA"/>
</dbReference>
<keyword evidence="10" id="KW-1185">Reference proteome</keyword>
<comment type="similarity">
    <text evidence="2">Belongs to the transposase IS30 family.</text>
</comment>
<proteinExistence type="inferred from homology"/>
<evidence type="ECO:0000313" key="10">
    <source>
        <dbReference type="Proteomes" id="UP000007332"/>
    </source>
</evidence>
<dbReference type="EMBL" id="CP003044">
    <property type="protein sequence ID" value="AFS01472.1"/>
    <property type="molecule type" value="Genomic_DNA"/>
</dbReference>
<dbReference type="Proteomes" id="UP000007332">
    <property type="component" value="Plasmid pCD034-3"/>
</dbReference>
<dbReference type="InterPro" id="IPR025246">
    <property type="entry name" value="IS30-like_HTH"/>
</dbReference>
<dbReference type="NCBIfam" id="NF033563">
    <property type="entry name" value="transpos_IS30"/>
    <property type="match status" value="1"/>
</dbReference>
<dbReference type="RefSeq" id="WP_014940862.1">
    <property type="nucleotide sequence ID" value="NC_018611.1"/>
</dbReference>
<dbReference type="InterPro" id="IPR053392">
    <property type="entry name" value="Transposase_IS30-like"/>
</dbReference>
<evidence type="ECO:0000256" key="5">
    <source>
        <dbReference type="ARBA" id="ARBA00023172"/>
    </source>
</evidence>
<protein>
    <submittedName>
        <fullName evidence="9">Transposase</fullName>
    </submittedName>
</protein>
<dbReference type="AlphaFoldDB" id="J9W590"/>
<evidence type="ECO:0000313" key="9">
    <source>
        <dbReference type="EMBL" id="AFS01479.1"/>
    </source>
</evidence>
<dbReference type="InterPro" id="IPR001598">
    <property type="entry name" value="Transposase_IS30_CS"/>
</dbReference>
<dbReference type="InterPro" id="IPR036397">
    <property type="entry name" value="RNaseH_sf"/>
</dbReference>
<dbReference type="EMBL" id="CP003044">
    <property type="protein sequence ID" value="AFS01440.1"/>
    <property type="molecule type" value="Genomic_DNA"/>
</dbReference>
<evidence type="ECO:0000256" key="4">
    <source>
        <dbReference type="ARBA" id="ARBA00023125"/>
    </source>
</evidence>
<dbReference type="PATRIC" id="fig|1071400.3.peg.2389"/>
<dbReference type="Pfam" id="PF00665">
    <property type="entry name" value="rve"/>
    <property type="match status" value="1"/>
</dbReference>
<evidence type="ECO:0000313" key="8">
    <source>
        <dbReference type="EMBL" id="AFS01472.1"/>
    </source>
</evidence>
<reference evidence="9" key="1">
    <citation type="submission" date="2011-08" db="EMBL/GenBank/DDBJ databases">
        <authorList>
            <person name="Schlueter A."/>
            <person name="Wibberg D."/>
            <person name="Puehler A."/>
        </authorList>
    </citation>
    <scope>NUCLEOTIDE SEQUENCE</scope>
    <source>
        <strain evidence="9">CD034</strain>
        <plasmid evidence="9">pCD034-3</plasmid>
    </source>
</reference>
<evidence type="ECO:0000259" key="6">
    <source>
        <dbReference type="PROSITE" id="PS50994"/>
    </source>
</evidence>
<dbReference type="PANTHER" id="PTHR10948">
    <property type="entry name" value="TRANSPOSASE"/>
    <property type="match status" value="1"/>
</dbReference>
<dbReference type="InterPro" id="IPR001584">
    <property type="entry name" value="Integrase_cat-core"/>
</dbReference>
<evidence type="ECO:0000256" key="1">
    <source>
        <dbReference type="ARBA" id="ARBA00002190"/>
    </source>
</evidence>
<dbReference type="PANTHER" id="PTHR10948:SF23">
    <property type="entry name" value="TRANSPOSASE INSI FOR INSERTION SEQUENCE ELEMENT IS30A-RELATED"/>
    <property type="match status" value="1"/>
</dbReference>
<geneLocation type="plasmid" evidence="9 10">
    <name>pCD034-3</name>
</geneLocation>
<dbReference type="PROSITE" id="PS50994">
    <property type="entry name" value="INTEGRASE"/>
    <property type="match status" value="1"/>
</dbReference>
<dbReference type="HOGENOM" id="CLU_035706_0_2_9"/>
<dbReference type="KEGG" id="lbn:LBUCD034_p0052"/>
<dbReference type="GO" id="GO:0004803">
    <property type="term" value="F:transposase activity"/>
    <property type="evidence" value="ECO:0007669"/>
    <property type="project" value="InterPro"/>
</dbReference>
<evidence type="ECO:0000313" key="7">
    <source>
        <dbReference type="EMBL" id="AFS01440.1"/>
    </source>
</evidence>
<feature type="domain" description="Integrase catalytic" evidence="6">
    <location>
        <begin position="179"/>
        <end position="340"/>
    </location>
</feature>
<dbReference type="Gene3D" id="3.30.420.10">
    <property type="entry name" value="Ribonuclease H-like superfamily/Ribonuclease H"/>
    <property type="match status" value="1"/>
</dbReference>
<keyword evidence="4" id="KW-0238">DNA-binding</keyword>
<reference evidence="9 10" key="2">
    <citation type="journal article" date="2012" name="J. Biotechnol.">
        <title>Insights into the completely annotated genome of Lactobacillus buchneri CD034, a strain isolated from stable grass silage.</title>
        <authorList>
            <person name="Heinl S."/>
            <person name="Wibberg D."/>
            <person name="Eikmeyer F."/>
            <person name="Szczepanowski R."/>
            <person name="Blom J."/>
            <person name="Linke B."/>
            <person name="Goesmann A."/>
            <person name="Grabherr R."/>
            <person name="Schwab H."/>
            <person name="Puhler A."/>
            <person name="Schluter A."/>
        </authorList>
    </citation>
    <scope>NUCLEOTIDE SEQUENCE [LARGE SCALE GENOMIC DNA]</scope>
    <source>
        <strain evidence="9 10">CD034</strain>
        <plasmid evidence="9">pCD034-3</plasmid>
    </source>
</reference>
<keyword evidence="3" id="KW-0815">Transposition</keyword>
<evidence type="ECO:0000256" key="2">
    <source>
        <dbReference type="ARBA" id="ARBA00006363"/>
    </source>
</evidence>
<keyword evidence="9" id="KW-0614">Plasmid</keyword>
<dbReference type="Pfam" id="PF13936">
    <property type="entry name" value="HTH_38"/>
    <property type="match status" value="1"/>
</dbReference>
<organism evidence="9 10">
    <name type="scientific">Lentilactobacillus buchneri subsp. silagei CD034</name>
    <dbReference type="NCBI Taxonomy" id="1071400"/>
    <lineage>
        <taxon>Bacteria</taxon>
        <taxon>Bacillati</taxon>
        <taxon>Bacillota</taxon>
        <taxon>Bacilli</taxon>
        <taxon>Lactobacillales</taxon>
        <taxon>Lactobacillaceae</taxon>
        <taxon>Lentilactobacillus</taxon>
        <taxon>Lentilactobacillus buchneri subsp. silagei</taxon>
    </lineage>
</organism>
<dbReference type="GO" id="GO:0005829">
    <property type="term" value="C:cytosol"/>
    <property type="evidence" value="ECO:0007669"/>
    <property type="project" value="TreeGrafter"/>
</dbReference>
<dbReference type="SUPFAM" id="SSF53098">
    <property type="entry name" value="Ribonuclease H-like"/>
    <property type="match status" value="1"/>
</dbReference>
<dbReference type="GO" id="GO:0003677">
    <property type="term" value="F:DNA binding"/>
    <property type="evidence" value="ECO:0007669"/>
    <property type="project" value="UniProtKB-KW"/>
</dbReference>
<dbReference type="GO" id="GO:0015074">
    <property type="term" value="P:DNA integration"/>
    <property type="evidence" value="ECO:0007669"/>
    <property type="project" value="InterPro"/>
</dbReference>
<dbReference type="InterPro" id="IPR012337">
    <property type="entry name" value="RNaseH-like_sf"/>
</dbReference>
<evidence type="ECO:0000256" key="3">
    <source>
        <dbReference type="ARBA" id="ARBA00022578"/>
    </source>
</evidence>
<dbReference type="InterPro" id="IPR051917">
    <property type="entry name" value="Transposase-Integrase"/>
</dbReference>
<dbReference type="KEGG" id="lbn:LBUCD034_p0011"/>
<dbReference type="OrthoDB" id="9781678at2"/>
<dbReference type="GO" id="GO:0006313">
    <property type="term" value="P:DNA transposition"/>
    <property type="evidence" value="ECO:0007669"/>
    <property type="project" value="InterPro"/>
</dbReference>